<accession>A0A366FNB4</accession>
<evidence type="ECO:0000313" key="6">
    <source>
        <dbReference type="EMBL" id="RBP15530.1"/>
    </source>
</evidence>
<evidence type="ECO:0000256" key="2">
    <source>
        <dbReference type="ARBA" id="ARBA00023015"/>
    </source>
</evidence>
<keyword evidence="2" id="KW-0805">Transcription regulation</keyword>
<organism evidence="6 7">
    <name type="scientific">Roseiarcus fermentans</name>
    <dbReference type="NCBI Taxonomy" id="1473586"/>
    <lineage>
        <taxon>Bacteria</taxon>
        <taxon>Pseudomonadati</taxon>
        <taxon>Pseudomonadota</taxon>
        <taxon>Alphaproteobacteria</taxon>
        <taxon>Hyphomicrobiales</taxon>
        <taxon>Roseiarcaceae</taxon>
        <taxon>Roseiarcus</taxon>
    </lineage>
</organism>
<dbReference type="InterPro" id="IPR000847">
    <property type="entry name" value="LysR_HTH_N"/>
</dbReference>
<dbReference type="FunFam" id="1.10.10.10:FF:000001">
    <property type="entry name" value="LysR family transcriptional regulator"/>
    <property type="match status" value="1"/>
</dbReference>
<dbReference type="PROSITE" id="PS50931">
    <property type="entry name" value="HTH_LYSR"/>
    <property type="match status" value="1"/>
</dbReference>
<reference evidence="6 7" key="1">
    <citation type="submission" date="2018-06" db="EMBL/GenBank/DDBJ databases">
        <title>Genomic Encyclopedia of Type Strains, Phase IV (KMG-IV): sequencing the most valuable type-strain genomes for metagenomic binning, comparative biology and taxonomic classification.</title>
        <authorList>
            <person name="Goeker M."/>
        </authorList>
    </citation>
    <scope>NUCLEOTIDE SEQUENCE [LARGE SCALE GENOMIC DNA]</scope>
    <source>
        <strain evidence="6 7">DSM 24875</strain>
    </source>
</reference>
<dbReference type="Gene3D" id="1.10.10.10">
    <property type="entry name" value="Winged helix-like DNA-binding domain superfamily/Winged helix DNA-binding domain"/>
    <property type="match status" value="1"/>
</dbReference>
<keyword evidence="7" id="KW-1185">Reference proteome</keyword>
<dbReference type="InterPro" id="IPR005119">
    <property type="entry name" value="LysR_subst-bd"/>
</dbReference>
<evidence type="ECO:0000256" key="4">
    <source>
        <dbReference type="ARBA" id="ARBA00023163"/>
    </source>
</evidence>
<proteinExistence type="inferred from homology"/>
<dbReference type="PANTHER" id="PTHR30579">
    <property type="entry name" value="TRANSCRIPTIONAL REGULATOR"/>
    <property type="match status" value="1"/>
</dbReference>
<protein>
    <submittedName>
        <fullName evidence="6">LysR family transcriptional regulator</fullName>
    </submittedName>
</protein>
<keyword evidence="3" id="KW-0238">DNA-binding</keyword>
<evidence type="ECO:0000259" key="5">
    <source>
        <dbReference type="PROSITE" id="PS50931"/>
    </source>
</evidence>
<dbReference type="Pfam" id="PF03466">
    <property type="entry name" value="LysR_substrate"/>
    <property type="match status" value="1"/>
</dbReference>
<evidence type="ECO:0000256" key="3">
    <source>
        <dbReference type="ARBA" id="ARBA00023125"/>
    </source>
</evidence>
<evidence type="ECO:0000256" key="1">
    <source>
        <dbReference type="ARBA" id="ARBA00009437"/>
    </source>
</evidence>
<dbReference type="InterPro" id="IPR036390">
    <property type="entry name" value="WH_DNA-bd_sf"/>
</dbReference>
<dbReference type="EMBL" id="QNRK01000008">
    <property type="protein sequence ID" value="RBP15530.1"/>
    <property type="molecule type" value="Genomic_DNA"/>
</dbReference>
<dbReference type="InterPro" id="IPR050176">
    <property type="entry name" value="LTTR"/>
</dbReference>
<dbReference type="PRINTS" id="PR00039">
    <property type="entry name" value="HTHLYSR"/>
</dbReference>
<comment type="caution">
    <text evidence="6">The sequence shown here is derived from an EMBL/GenBank/DDBJ whole genome shotgun (WGS) entry which is preliminary data.</text>
</comment>
<comment type="similarity">
    <text evidence="1">Belongs to the LysR transcriptional regulatory family.</text>
</comment>
<evidence type="ECO:0000313" key="7">
    <source>
        <dbReference type="Proteomes" id="UP000253529"/>
    </source>
</evidence>
<dbReference type="Pfam" id="PF00126">
    <property type="entry name" value="HTH_1"/>
    <property type="match status" value="1"/>
</dbReference>
<feature type="domain" description="HTH lysR-type" evidence="5">
    <location>
        <begin position="7"/>
        <end position="64"/>
    </location>
</feature>
<sequence length="293" mass="31317">MTMTRNLDTALIRSFVTVAETSSMTAAANALHLTQGAVSQQIKRLEDAFACPLFERDRRGLALTNAGERLLGKARRLLALNDEIWAEITTPAFTGEVRLGMPCDLLTTYLPPILKTYAQEYPQVDVALVCLTSPLLAQALAAGEIDLAIIEEPAGPSEGECLAIERLVWVGGKGGEAYLKRPLPLSIVSDTCAFRPVVFDAMRRAGLAWRLVFGTGSSEAITATVLTDLAVTASLAATVPPGLDILTTESGLPDLSTFAINLHLPHAQMSPIAQGLARHIRDSFVGRGRLKAA</sequence>
<dbReference type="PANTHER" id="PTHR30579:SF7">
    <property type="entry name" value="HTH-TYPE TRANSCRIPTIONAL REGULATOR LRHA-RELATED"/>
    <property type="match status" value="1"/>
</dbReference>
<name>A0A366FNB4_9HYPH</name>
<dbReference type="InterPro" id="IPR036388">
    <property type="entry name" value="WH-like_DNA-bd_sf"/>
</dbReference>
<keyword evidence="4" id="KW-0804">Transcription</keyword>
<dbReference type="GO" id="GO:0003700">
    <property type="term" value="F:DNA-binding transcription factor activity"/>
    <property type="evidence" value="ECO:0007669"/>
    <property type="project" value="InterPro"/>
</dbReference>
<dbReference type="SUPFAM" id="SSF46785">
    <property type="entry name" value="Winged helix' DNA-binding domain"/>
    <property type="match status" value="1"/>
</dbReference>
<dbReference type="SUPFAM" id="SSF53850">
    <property type="entry name" value="Periplasmic binding protein-like II"/>
    <property type="match status" value="1"/>
</dbReference>
<dbReference type="Proteomes" id="UP000253529">
    <property type="component" value="Unassembled WGS sequence"/>
</dbReference>
<dbReference type="GO" id="GO:0003677">
    <property type="term" value="F:DNA binding"/>
    <property type="evidence" value="ECO:0007669"/>
    <property type="project" value="UniProtKB-KW"/>
</dbReference>
<gene>
    <name evidence="6" type="ORF">DFR50_10887</name>
</gene>
<dbReference type="AlphaFoldDB" id="A0A366FNB4"/>
<dbReference type="Gene3D" id="3.40.190.10">
    <property type="entry name" value="Periplasmic binding protein-like II"/>
    <property type="match status" value="2"/>
</dbReference>